<evidence type="ECO:0000313" key="3">
    <source>
        <dbReference type="Proteomes" id="UP000007136"/>
    </source>
</evidence>
<keyword evidence="1" id="KW-0472">Membrane</keyword>
<gene>
    <name evidence="2" type="ordered locus">Mpop_4287</name>
</gene>
<dbReference type="EMBL" id="CP001029">
    <property type="protein sequence ID" value="ACB82393.1"/>
    <property type="molecule type" value="Genomic_DNA"/>
</dbReference>
<evidence type="ECO:0000313" key="2">
    <source>
        <dbReference type="EMBL" id="ACB82393.1"/>
    </source>
</evidence>
<sequence length="184" mass="20359">MSRVVGYRIFLALKPIKLYWQAYGGWGEFLKSLYLIVSFIFTVIVFPIWTKLDAEGNASWATMPTSILPNLLGFSMGGMAIMLAFAGSKVFTYITEDGKKHSYFIKIVASFYHFIFVQTAAILMGILCQAYPSIVLSFIGFWSLTYALLVAPATAAQLFNTARIANAAASILDIDTPNKPPRSD</sequence>
<dbReference type="Proteomes" id="UP000007136">
    <property type="component" value="Chromosome"/>
</dbReference>
<feature type="transmembrane region" description="Helical" evidence="1">
    <location>
        <begin position="133"/>
        <end position="153"/>
    </location>
</feature>
<keyword evidence="1" id="KW-1133">Transmembrane helix</keyword>
<organism evidence="2 3">
    <name type="scientific">Methylorubrum populi (strain ATCC BAA-705 / NCIMB 13946 / BJ001)</name>
    <name type="common">Methylobacterium populi</name>
    <dbReference type="NCBI Taxonomy" id="441620"/>
    <lineage>
        <taxon>Bacteria</taxon>
        <taxon>Pseudomonadati</taxon>
        <taxon>Pseudomonadota</taxon>
        <taxon>Alphaproteobacteria</taxon>
        <taxon>Hyphomicrobiales</taxon>
        <taxon>Methylobacteriaceae</taxon>
        <taxon>Methylorubrum</taxon>
    </lineage>
</organism>
<dbReference type="KEGG" id="mpo:Mpop_4287"/>
<feature type="transmembrane region" description="Helical" evidence="1">
    <location>
        <begin position="103"/>
        <end position="127"/>
    </location>
</feature>
<dbReference type="AlphaFoldDB" id="B1ZE00"/>
<reference evidence="2" key="1">
    <citation type="submission" date="2008-04" db="EMBL/GenBank/DDBJ databases">
        <title>Complete sequence of chromosome of Methylobacterium populi BJ001.</title>
        <authorList>
            <consortium name="US DOE Joint Genome Institute"/>
            <person name="Copeland A."/>
            <person name="Lucas S."/>
            <person name="Lapidus A."/>
            <person name="Glavina del Rio T."/>
            <person name="Dalin E."/>
            <person name="Tice H."/>
            <person name="Bruce D."/>
            <person name="Goodwin L."/>
            <person name="Pitluck S."/>
            <person name="Chertkov O."/>
            <person name="Brettin T."/>
            <person name="Detter J.C."/>
            <person name="Han C."/>
            <person name="Kuske C.R."/>
            <person name="Schmutz J."/>
            <person name="Larimer F."/>
            <person name="Land M."/>
            <person name="Hauser L."/>
            <person name="Kyrpides N."/>
            <person name="Mikhailova N."/>
            <person name="Marx C."/>
            <person name="Richardson P."/>
        </authorList>
    </citation>
    <scope>NUCLEOTIDE SEQUENCE [LARGE SCALE GENOMIC DNA]</scope>
    <source>
        <strain evidence="2">BJ001</strain>
    </source>
</reference>
<feature type="transmembrane region" description="Helical" evidence="1">
    <location>
        <begin position="33"/>
        <end position="50"/>
    </location>
</feature>
<protein>
    <submittedName>
        <fullName evidence="2">Uncharacterized protein</fullName>
    </submittedName>
</protein>
<name>B1ZE00_METPB</name>
<dbReference type="HOGENOM" id="CLU_107112_1_0_5"/>
<evidence type="ECO:0000256" key="1">
    <source>
        <dbReference type="SAM" id="Phobius"/>
    </source>
</evidence>
<feature type="transmembrane region" description="Helical" evidence="1">
    <location>
        <begin position="70"/>
        <end position="91"/>
    </location>
</feature>
<keyword evidence="1" id="KW-0812">Transmembrane</keyword>
<accession>B1ZE00</accession>
<proteinExistence type="predicted"/>